<name>A0A0F8W147_9ZZZZ</name>
<dbReference type="PANTHER" id="PTHR13308:SF40">
    <property type="entry name" value="NEDD4-BINDING PROTEIN 2-LIKE 1"/>
    <property type="match status" value="1"/>
</dbReference>
<dbReference type="InterPro" id="IPR026302">
    <property type="entry name" value="NEDD4-bd_p2"/>
</dbReference>
<gene>
    <name evidence="1" type="ORF">LCGC14_3125310</name>
</gene>
<evidence type="ECO:0000313" key="1">
    <source>
        <dbReference type="EMBL" id="KKK50412.1"/>
    </source>
</evidence>
<accession>A0A0F8W147</accession>
<dbReference type="AlphaFoldDB" id="A0A0F8W147"/>
<organism evidence="1">
    <name type="scientific">marine sediment metagenome</name>
    <dbReference type="NCBI Taxonomy" id="412755"/>
    <lineage>
        <taxon>unclassified sequences</taxon>
        <taxon>metagenomes</taxon>
        <taxon>ecological metagenomes</taxon>
    </lineage>
</organism>
<dbReference type="EMBL" id="LAZR01068037">
    <property type="protein sequence ID" value="KKK50412.1"/>
    <property type="molecule type" value="Genomic_DNA"/>
</dbReference>
<dbReference type="InterPro" id="IPR027417">
    <property type="entry name" value="P-loop_NTPase"/>
</dbReference>
<dbReference type="Gene3D" id="3.40.50.300">
    <property type="entry name" value="P-loop containing nucleotide triphosphate hydrolases"/>
    <property type="match status" value="1"/>
</dbReference>
<comment type="caution">
    <text evidence="1">The sequence shown here is derived from an EMBL/GenBank/DDBJ whole genome shotgun (WGS) entry which is preliminary data.</text>
</comment>
<dbReference type="PANTHER" id="PTHR13308">
    <property type="entry name" value="NEDD4-BINDING PROTEIN 2-LIKE 1"/>
    <property type="match status" value="1"/>
</dbReference>
<reference evidence="1" key="1">
    <citation type="journal article" date="2015" name="Nature">
        <title>Complex archaea that bridge the gap between prokaryotes and eukaryotes.</title>
        <authorList>
            <person name="Spang A."/>
            <person name="Saw J.H."/>
            <person name="Jorgensen S.L."/>
            <person name="Zaremba-Niedzwiedzka K."/>
            <person name="Martijn J."/>
            <person name="Lind A.E."/>
            <person name="van Eijk R."/>
            <person name="Schleper C."/>
            <person name="Guy L."/>
            <person name="Ettema T.J."/>
        </authorList>
    </citation>
    <scope>NUCLEOTIDE SEQUENCE</scope>
</reference>
<sequence length="195" mass="22360">VRTACGNEECPGMYERKVKMPIKKISKKIVYLMRGAPASGKSFAAKRLTGNTGVICETDSYFGLSGKDYRFNSKKREQARTQNMKLFVLSVQQGISPVIVDRGCGKGRRTWWYAKTAQLFGYTIKLAEPTSPWWKSIKKMLQKGSLGINKDFHKWAQVLFEKQKLTHRVSKRNIVMSMLRYDPTLTIKDILREGK</sequence>
<dbReference type="SUPFAM" id="SSF52540">
    <property type="entry name" value="P-loop containing nucleoside triphosphate hydrolases"/>
    <property type="match status" value="1"/>
</dbReference>
<protein>
    <recommendedName>
        <fullName evidence="2">Zeta toxin domain-containing protein</fullName>
    </recommendedName>
</protein>
<feature type="non-terminal residue" evidence="1">
    <location>
        <position position="1"/>
    </location>
</feature>
<proteinExistence type="predicted"/>
<evidence type="ECO:0008006" key="2">
    <source>
        <dbReference type="Google" id="ProtNLM"/>
    </source>
</evidence>